<dbReference type="RefSeq" id="WP_305373139.1">
    <property type="nucleotide sequence ID" value="NZ_JAUYVL010000009.1"/>
</dbReference>
<reference evidence="1" key="1">
    <citation type="submission" date="2023-07" db="EMBL/GenBank/DDBJ databases">
        <title>Genome content predicts the carbon catabolic preferences of heterotrophic bacteria.</title>
        <authorList>
            <person name="Gralka M."/>
        </authorList>
    </citation>
    <scope>NUCLEOTIDE SEQUENCE</scope>
    <source>
        <strain evidence="1">6E02</strain>
    </source>
</reference>
<sequence>MQKMSHRLTEELKRLAYENHDNCVNCGYEFVDGDRSHLGYDENEEPLYVCDGCASELKETAVRHRFSPRPYEIPQSDSYLWRYMDFTKYVSLLSTAGLYFARSDTFEDPFEGAKGTIENKGKWDKYYLDFFKHVMRHPPEGSEWDQSEENVEKEARRLLKELEVGGHSHRESVYISCWHENEHESEAMWRLYSNFLDNAIAIRTTYSSLYKALDKNPSISIGKVKYIDFSQSYAGPNDSFWRKRKSFEHEREVRAIVRDHKSEELGKILSCDLRTLVEEIIVSPTAPPWFVSVLEDVNSKFGLNVTVSRSNLNEVPFF</sequence>
<dbReference type="Proteomes" id="UP001177935">
    <property type="component" value="Unassembled WGS sequence"/>
</dbReference>
<dbReference type="AlphaFoldDB" id="A0AB35N038"/>
<protein>
    <recommendedName>
        <fullName evidence="3">DUF2971 domain-containing protein</fullName>
    </recommendedName>
</protein>
<evidence type="ECO:0000313" key="1">
    <source>
        <dbReference type="EMBL" id="MDP2502157.1"/>
    </source>
</evidence>
<gene>
    <name evidence="1" type="ORF">Q8W42_15680</name>
</gene>
<dbReference type="EMBL" id="JAUYVL010000009">
    <property type="protein sequence ID" value="MDP2502157.1"/>
    <property type="molecule type" value="Genomic_DNA"/>
</dbReference>
<comment type="caution">
    <text evidence="1">The sequence shown here is derived from an EMBL/GenBank/DDBJ whole genome shotgun (WGS) entry which is preliminary data.</text>
</comment>
<organism evidence="1 2">
    <name type="scientific">Vibrio splendidus</name>
    <dbReference type="NCBI Taxonomy" id="29497"/>
    <lineage>
        <taxon>Bacteria</taxon>
        <taxon>Pseudomonadati</taxon>
        <taxon>Pseudomonadota</taxon>
        <taxon>Gammaproteobacteria</taxon>
        <taxon>Vibrionales</taxon>
        <taxon>Vibrionaceae</taxon>
        <taxon>Vibrio</taxon>
    </lineage>
</organism>
<name>A0AB35N038_VIBSP</name>
<evidence type="ECO:0000313" key="2">
    <source>
        <dbReference type="Proteomes" id="UP001177935"/>
    </source>
</evidence>
<evidence type="ECO:0008006" key="3">
    <source>
        <dbReference type="Google" id="ProtNLM"/>
    </source>
</evidence>
<proteinExistence type="predicted"/>
<accession>A0AB35N038</accession>